<keyword evidence="1" id="KW-1133">Transmembrane helix</keyword>
<organism evidence="2 3">
    <name type="scientific">Ureibacillus xyleni</name>
    <dbReference type="NCBI Taxonomy" id="614648"/>
    <lineage>
        <taxon>Bacteria</taxon>
        <taxon>Bacillati</taxon>
        <taxon>Bacillota</taxon>
        <taxon>Bacilli</taxon>
        <taxon>Bacillales</taxon>
        <taxon>Caryophanaceae</taxon>
        <taxon>Ureibacillus</taxon>
    </lineage>
</organism>
<keyword evidence="1" id="KW-0472">Membrane</keyword>
<evidence type="ECO:0000256" key="1">
    <source>
        <dbReference type="SAM" id="Phobius"/>
    </source>
</evidence>
<feature type="transmembrane region" description="Helical" evidence="1">
    <location>
        <begin position="72"/>
        <end position="91"/>
    </location>
</feature>
<gene>
    <name evidence="2" type="ORF">SAMN05880501_10890</name>
</gene>
<dbReference type="AlphaFoldDB" id="A0A285T2U2"/>
<keyword evidence="1" id="KW-0812">Transmembrane</keyword>
<dbReference type="Proteomes" id="UP000219636">
    <property type="component" value="Unassembled WGS sequence"/>
</dbReference>
<feature type="transmembrane region" description="Helical" evidence="1">
    <location>
        <begin position="6"/>
        <end position="30"/>
    </location>
</feature>
<accession>A0A285T2U2</accession>
<dbReference type="OrthoDB" id="1906856at2"/>
<sequence>MNKMRFISIGGVLTTLTVSMQSAPVFLPAIGLLLSPLSTLPIAIAALSNISLGLAVFFASALILVLVNVQEAVILLFTTGLLGIVLGTFLYRKGLFVSIFYSSIILSIGMILLTYIVGISAFGDFISVDSIPLTLVSYTLFSLVYVSIWTICLRKFINYLIRINVLSLNSSTKAIEFIHFK</sequence>
<feature type="transmembrane region" description="Helical" evidence="1">
    <location>
        <begin position="42"/>
        <end position="66"/>
    </location>
</feature>
<feature type="transmembrane region" description="Helical" evidence="1">
    <location>
        <begin position="135"/>
        <end position="153"/>
    </location>
</feature>
<keyword evidence="3" id="KW-1185">Reference proteome</keyword>
<evidence type="ECO:0000313" key="2">
    <source>
        <dbReference type="EMBL" id="SOC15437.1"/>
    </source>
</evidence>
<protein>
    <submittedName>
        <fullName evidence="2">Uncharacterized protein</fullName>
    </submittedName>
</protein>
<dbReference type="EMBL" id="OBMQ01000008">
    <property type="protein sequence ID" value="SOC15437.1"/>
    <property type="molecule type" value="Genomic_DNA"/>
</dbReference>
<proteinExistence type="predicted"/>
<evidence type="ECO:0000313" key="3">
    <source>
        <dbReference type="Proteomes" id="UP000219636"/>
    </source>
</evidence>
<name>A0A285T2U2_9BACL</name>
<reference evidence="3" key="1">
    <citation type="submission" date="2017-08" db="EMBL/GenBank/DDBJ databases">
        <authorList>
            <person name="Varghese N."/>
            <person name="Submissions S."/>
        </authorList>
    </citation>
    <scope>NUCLEOTIDE SEQUENCE [LARGE SCALE GENOMIC DNA]</scope>
    <source>
        <strain evidence="3">JC22</strain>
    </source>
</reference>
<feature type="transmembrane region" description="Helical" evidence="1">
    <location>
        <begin position="98"/>
        <end position="123"/>
    </location>
</feature>